<accession>A0A382KEQ3</accession>
<gene>
    <name evidence="1" type="ORF">METZ01_LOCUS274929</name>
</gene>
<name>A0A382KEQ3_9ZZZZ</name>
<evidence type="ECO:0000313" key="1">
    <source>
        <dbReference type="EMBL" id="SVC22075.1"/>
    </source>
</evidence>
<protein>
    <submittedName>
        <fullName evidence="1">Uncharacterized protein</fullName>
    </submittedName>
</protein>
<proteinExistence type="predicted"/>
<dbReference type="AlphaFoldDB" id="A0A382KEQ3"/>
<reference evidence="1" key="1">
    <citation type="submission" date="2018-05" db="EMBL/GenBank/DDBJ databases">
        <authorList>
            <person name="Lanie J.A."/>
            <person name="Ng W.-L."/>
            <person name="Kazmierczak K.M."/>
            <person name="Andrzejewski T.M."/>
            <person name="Davidsen T.M."/>
            <person name="Wayne K.J."/>
            <person name="Tettelin H."/>
            <person name="Glass J.I."/>
            <person name="Rusch D."/>
            <person name="Podicherti R."/>
            <person name="Tsui H.-C.T."/>
            <person name="Winkler M.E."/>
        </authorList>
    </citation>
    <scope>NUCLEOTIDE SEQUENCE</scope>
</reference>
<organism evidence="1">
    <name type="scientific">marine metagenome</name>
    <dbReference type="NCBI Taxonomy" id="408172"/>
    <lineage>
        <taxon>unclassified sequences</taxon>
        <taxon>metagenomes</taxon>
        <taxon>ecological metagenomes</taxon>
    </lineage>
</organism>
<sequence length="46" mass="5160">MRIELALETSSEESLGRCATHFILFIEICFRSVPSKLSLSDTMLAI</sequence>
<dbReference type="EMBL" id="UINC01079757">
    <property type="protein sequence ID" value="SVC22075.1"/>
    <property type="molecule type" value="Genomic_DNA"/>
</dbReference>